<dbReference type="Gene3D" id="3.40.710.10">
    <property type="entry name" value="DD-peptidase/beta-lactamase superfamily"/>
    <property type="match status" value="1"/>
</dbReference>
<dbReference type="InterPro" id="IPR050789">
    <property type="entry name" value="Diverse_Enzym_Activities"/>
</dbReference>
<reference evidence="3" key="1">
    <citation type="journal article" date="2019" name="Int. J. Syst. Evol. Microbiol.">
        <title>The Global Catalogue of Microorganisms (GCM) 10K type strain sequencing project: providing services to taxonomists for standard genome sequencing and annotation.</title>
        <authorList>
            <consortium name="The Broad Institute Genomics Platform"/>
            <consortium name="The Broad Institute Genome Sequencing Center for Infectious Disease"/>
            <person name="Wu L."/>
            <person name="Ma J."/>
        </authorList>
    </citation>
    <scope>NUCLEOTIDE SEQUENCE [LARGE SCALE GENOMIC DNA]</scope>
    <source>
        <strain evidence="3">JCM 31890</strain>
    </source>
</reference>
<dbReference type="InterPro" id="IPR012338">
    <property type="entry name" value="Beta-lactam/transpept-like"/>
</dbReference>
<dbReference type="Proteomes" id="UP001501788">
    <property type="component" value="Unassembled WGS sequence"/>
</dbReference>
<dbReference type="SUPFAM" id="SSF56601">
    <property type="entry name" value="beta-lactamase/transpeptidase-like"/>
    <property type="match status" value="1"/>
</dbReference>
<dbReference type="PANTHER" id="PTHR43283:SF3">
    <property type="entry name" value="BETA-LACTAMASE FAMILY PROTEIN (AFU_ORTHOLOGUE AFUA_5G07500)"/>
    <property type="match status" value="1"/>
</dbReference>
<dbReference type="Pfam" id="PF00144">
    <property type="entry name" value="Beta-lactamase"/>
    <property type="match status" value="1"/>
</dbReference>
<dbReference type="InterPro" id="IPR001466">
    <property type="entry name" value="Beta-lactam-related"/>
</dbReference>
<proteinExistence type="predicted"/>
<dbReference type="GO" id="GO:0016787">
    <property type="term" value="F:hydrolase activity"/>
    <property type="evidence" value="ECO:0007669"/>
    <property type="project" value="UniProtKB-KW"/>
</dbReference>
<keyword evidence="3" id="KW-1185">Reference proteome</keyword>
<comment type="caution">
    <text evidence="2">The sequence shown here is derived from an EMBL/GenBank/DDBJ whole genome shotgun (WGS) entry which is preliminary data.</text>
</comment>
<evidence type="ECO:0000313" key="2">
    <source>
        <dbReference type="EMBL" id="GAA4424759.1"/>
    </source>
</evidence>
<sequence length="390" mass="41230">MPSDHTRTPDTALAPSFAAGLHQLVDTGRIPGAVVLVHRHGRTLAHLAVGQQVPTGVQGSAGVPMQADSLFRIYSMTKPIVSLAVLQCMEQGRLQLSDPVARHLPSFAHATVWDSARNAPRPAQRSATVYDLLRHTAGLSYAWDTGPVADLYRAARVGSRRQTNTELVTALGPLPLLHEPGTTWEYSRATDVLGALLEHLDNAPLGEVLARRVLRPLGMRDTGFAVPPAQAHRLAEPFAHDPDTGQPVQLIDVLRPAPFESGGGGLVSTAADYARFTQMLLAGGTLDGQRLIGAHTLAFMTANHIQGLPVTGDILAPGHGFGLGVSVRRAHGGCPWPGSPGQYGWSGLGGTHFLVDPALGLGAILLTQAPGQLRFLGEWFAALVYGAIDA</sequence>
<dbReference type="EMBL" id="BAABEX010000013">
    <property type="protein sequence ID" value="GAA4424759.1"/>
    <property type="molecule type" value="Genomic_DNA"/>
</dbReference>
<feature type="domain" description="Beta-lactamase-related" evidence="1">
    <location>
        <begin position="22"/>
        <end position="374"/>
    </location>
</feature>
<name>A0ABP8L9I0_9BURK</name>
<organism evidence="2 3">
    <name type="scientific">Acidovorax lacteus</name>
    <dbReference type="NCBI Taxonomy" id="1924988"/>
    <lineage>
        <taxon>Bacteria</taxon>
        <taxon>Pseudomonadati</taxon>
        <taxon>Pseudomonadota</taxon>
        <taxon>Betaproteobacteria</taxon>
        <taxon>Burkholderiales</taxon>
        <taxon>Comamonadaceae</taxon>
        <taxon>Acidovorax</taxon>
    </lineage>
</organism>
<evidence type="ECO:0000313" key="3">
    <source>
        <dbReference type="Proteomes" id="UP001501788"/>
    </source>
</evidence>
<protein>
    <submittedName>
        <fullName evidence="2">Serine hydrolase domain-containing protein</fullName>
    </submittedName>
</protein>
<dbReference type="RefSeq" id="WP_345063811.1">
    <property type="nucleotide sequence ID" value="NZ_BAABEX010000013.1"/>
</dbReference>
<accession>A0ABP8L9I0</accession>
<keyword evidence="2" id="KW-0378">Hydrolase</keyword>
<gene>
    <name evidence="2" type="ORF">GCM10023090_18700</name>
</gene>
<evidence type="ECO:0000259" key="1">
    <source>
        <dbReference type="Pfam" id="PF00144"/>
    </source>
</evidence>
<dbReference type="PANTHER" id="PTHR43283">
    <property type="entry name" value="BETA-LACTAMASE-RELATED"/>
    <property type="match status" value="1"/>
</dbReference>